<dbReference type="SUPFAM" id="SSF51735">
    <property type="entry name" value="NAD(P)-binding Rossmann-fold domains"/>
    <property type="match status" value="2"/>
</dbReference>
<protein>
    <recommendedName>
        <fullName evidence="5">Ketosynthase family 3 (KS3) domain-containing protein</fullName>
    </recommendedName>
</protein>
<dbReference type="SMART" id="SM00822">
    <property type="entry name" value="PKS_KR"/>
    <property type="match status" value="1"/>
</dbReference>
<dbReference type="PANTHER" id="PTHR43775:SF29">
    <property type="entry name" value="ASPERFURANONE POLYKETIDE SYNTHASE AFOG-RELATED"/>
    <property type="match status" value="1"/>
</dbReference>
<dbReference type="GO" id="GO:0006633">
    <property type="term" value="P:fatty acid biosynthetic process"/>
    <property type="evidence" value="ECO:0007669"/>
    <property type="project" value="InterPro"/>
</dbReference>
<dbReference type="InterPro" id="IPR011032">
    <property type="entry name" value="GroES-like_sf"/>
</dbReference>
<dbReference type="SUPFAM" id="SSF53901">
    <property type="entry name" value="Thiolase-like"/>
    <property type="match status" value="1"/>
</dbReference>
<keyword evidence="4" id="KW-0560">Oxidoreductase</keyword>
<dbReference type="SUPFAM" id="SSF50129">
    <property type="entry name" value="GroES-like"/>
    <property type="match status" value="1"/>
</dbReference>
<evidence type="ECO:0000256" key="1">
    <source>
        <dbReference type="ARBA" id="ARBA00022450"/>
    </source>
</evidence>
<dbReference type="RefSeq" id="XP_035318988.1">
    <property type="nucleotide sequence ID" value="XM_035465113.1"/>
</dbReference>
<dbReference type="GO" id="GO:0004312">
    <property type="term" value="F:fatty acid synthase activity"/>
    <property type="evidence" value="ECO:0007669"/>
    <property type="project" value="TreeGrafter"/>
</dbReference>
<name>A0A9P4YNR3_9HYPO</name>
<comment type="caution">
    <text evidence="6">The sequence shown here is derived from an EMBL/GenBank/DDBJ whole genome shotgun (WGS) entry which is preliminary data.</text>
</comment>
<evidence type="ECO:0000256" key="4">
    <source>
        <dbReference type="ARBA" id="ARBA00023002"/>
    </source>
</evidence>
<evidence type="ECO:0000313" key="7">
    <source>
        <dbReference type="Proteomes" id="UP000749293"/>
    </source>
</evidence>
<dbReference type="Pfam" id="PF13602">
    <property type="entry name" value="ADH_zinc_N_2"/>
    <property type="match status" value="1"/>
</dbReference>
<dbReference type="CDD" id="cd00833">
    <property type="entry name" value="PKS"/>
    <property type="match status" value="1"/>
</dbReference>
<dbReference type="SMART" id="SM00829">
    <property type="entry name" value="PKS_ER"/>
    <property type="match status" value="1"/>
</dbReference>
<dbReference type="PANTHER" id="PTHR43775">
    <property type="entry name" value="FATTY ACID SYNTHASE"/>
    <property type="match status" value="1"/>
</dbReference>
<proteinExistence type="predicted"/>
<dbReference type="InterPro" id="IPR018201">
    <property type="entry name" value="Ketoacyl_synth_AS"/>
</dbReference>
<dbReference type="Pfam" id="PF08659">
    <property type="entry name" value="KR"/>
    <property type="match status" value="1"/>
</dbReference>
<dbReference type="GO" id="GO:0016491">
    <property type="term" value="F:oxidoreductase activity"/>
    <property type="evidence" value="ECO:0007669"/>
    <property type="project" value="UniProtKB-KW"/>
</dbReference>
<evidence type="ECO:0000256" key="3">
    <source>
        <dbReference type="ARBA" id="ARBA00022679"/>
    </source>
</evidence>
<dbReference type="SMART" id="SM00825">
    <property type="entry name" value="PKS_KS"/>
    <property type="match status" value="1"/>
</dbReference>
<feature type="domain" description="Ketosynthase family 3 (KS3)" evidence="5">
    <location>
        <begin position="1"/>
        <end position="383"/>
    </location>
</feature>
<dbReference type="Gene3D" id="3.40.47.10">
    <property type="match status" value="2"/>
</dbReference>
<dbReference type="InterPro" id="IPR020841">
    <property type="entry name" value="PKS_Beta-ketoAc_synthase_dom"/>
</dbReference>
<sequence>MVTHPRLAVQLFGFLSSRFYAQRCSRGQNNVKGGFFLTEDLARFDAPFFGLTKAEAASLDPERRLPLECAYETLENAGTKLKDTLGSEMGVYVGIFMSDWGKMTRRDPDALTIYQLTGSGHSMLAGRMLYSYNLRGPSMTVNTACSASFVALHSACSALHSGGCTSALVGGVNSLLNHDLMEVPTQLRPWKSANVLRASINNFGYAGTNAHVIVERAKGYLRQGGLDIVAPGSNGGRHHPNGTTSVIDGTDANESSRFHSYDVTDTTTGFFEKLKQKAADPWSGLVNFGKLNIEQDPGTTKSLKDDGRPAIIVAELSGSLLKNLTEAELKMVQHVLMGRDQVLWVTQGAAFSSTNPDLNLVSGLFATLGAELGGLLVHFDLDSSRALDHQAPCAQQWGSWSETQPFFQPGRALKLKMKTPGLLDSLYFDDDKGMSTPPRGDEVDIKVMGHIETYDLGAEFSGIIARVGPDVKSLRVGDHVVQQAFGTFSTFAQTREIFTTIFPDVTMEEATTLPIVLTIAVYAVKVARLSAGDTVLVRCAAGGLGQALVVLCKIRGANVYITVGTVAKKEFMMGEYGIREDRIFTSRDGSFQKGVLQATGGVGVNVIFNLLSSDLLRATWECIAPFGRFTELGKRNFAFNSRLDMTKFARNVTFAAVDRAGVIQERPEEAAAAQREAMSMLMDGAVHTRRPVSVYSMENLETALRRMQTGRHMGKFMVRPTVDDVVRVLPRRQERASFLPNASYLLIGGLDGLGGIGHAWAKRTIHLGAKHLIFMSPSGAQKPQAKAALEEMQRNLEAAHVLTCGVSDRDQLAAALGQTTSLPLIRGVFQCASNFASSLFRNTSLEVCMATLRPKVQSTWNLHEILPHDSLDCFVLLSSATSIVGNTSQSAHSAAPTFQGAFSDHHNNTLGLPAVSIDPDMVAGVDHVAEHADVWRSLQGQGHAEISEEECMSTIEAAMMQPSRAGESGNVIISLDDPFGGYSPMNKSATMSLVRLLAARTTASRYADAEASSDGVNSTPRVCDLPKKAATVEEVERHVADSLLAKMCSLLMVSTNDIDMENSMSHYGLDSHIAVVSLSSPSVFKVA</sequence>
<dbReference type="InterPro" id="IPR050091">
    <property type="entry name" value="PKS_NRPS_Biosynth_Enz"/>
</dbReference>
<dbReference type="Gene3D" id="3.90.180.10">
    <property type="entry name" value="Medium-chain alcohol dehydrogenases, catalytic domain"/>
    <property type="match status" value="1"/>
</dbReference>
<evidence type="ECO:0000313" key="6">
    <source>
        <dbReference type="EMBL" id="KAF4120336.1"/>
    </source>
</evidence>
<gene>
    <name evidence="6" type="ORF">GMORB2_3137</name>
</gene>
<organism evidence="6 7">
    <name type="scientific">Geosmithia morbida</name>
    <dbReference type="NCBI Taxonomy" id="1094350"/>
    <lineage>
        <taxon>Eukaryota</taxon>
        <taxon>Fungi</taxon>
        <taxon>Dikarya</taxon>
        <taxon>Ascomycota</taxon>
        <taxon>Pezizomycotina</taxon>
        <taxon>Sordariomycetes</taxon>
        <taxon>Hypocreomycetidae</taxon>
        <taxon>Hypocreales</taxon>
        <taxon>Bionectriaceae</taxon>
        <taxon>Geosmithia</taxon>
    </lineage>
</organism>
<dbReference type="InterPro" id="IPR013968">
    <property type="entry name" value="PKS_KR"/>
</dbReference>
<keyword evidence="2" id="KW-0597">Phosphoprotein</keyword>
<evidence type="ECO:0000259" key="5">
    <source>
        <dbReference type="PROSITE" id="PS52004"/>
    </source>
</evidence>
<dbReference type="Gene3D" id="3.40.50.720">
    <property type="entry name" value="NAD(P)-binding Rossmann-like Domain"/>
    <property type="match status" value="1"/>
</dbReference>
<dbReference type="InterPro" id="IPR020843">
    <property type="entry name" value="ER"/>
</dbReference>
<dbReference type="GeneID" id="55969365"/>
<dbReference type="CDD" id="cd05195">
    <property type="entry name" value="enoyl_red"/>
    <property type="match status" value="1"/>
</dbReference>
<accession>A0A9P4YNR3</accession>
<keyword evidence="7" id="KW-1185">Reference proteome</keyword>
<dbReference type="AlphaFoldDB" id="A0A9P4YNR3"/>
<dbReference type="PROSITE" id="PS52004">
    <property type="entry name" value="KS3_2"/>
    <property type="match status" value="1"/>
</dbReference>
<dbReference type="InterPro" id="IPR014030">
    <property type="entry name" value="Ketoacyl_synth_N"/>
</dbReference>
<dbReference type="InterPro" id="IPR057326">
    <property type="entry name" value="KR_dom"/>
</dbReference>
<dbReference type="Pfam" id="PF00109">
    <property type="entry name" value="ketoacyl-synt"/>
    <property type="match status" value="1"/>
</dbReference>
<keyword evidence="1" id="KW-0596">Phosphopantetheine</keyword>
<evidence type="ECO:0000256" key="2">
    <source>
        <dbReference type="ARBA" id="ARBA00022553"/>
    </source>
</evidence>
<dbReference type="GO" id="GO:0044550">
    <property type="term" value="P:secondary metabolite biosynthetic process"/>
    <property type="evidence" value="ECO:0007669"/>
    <property type="project" value="TreeGrafter"/>
</dbReference>
<keyword evidence="3" id="KW-0808">Transferase</keyword>
<dbReference type="Proteomes" id="UP000749293">
    <property type="component" value="Unassembled WGS sequence"/>
</dbReference>
<dbReference type="OrthoDB" id="329835at2759"/>
<dbReference type="EMBL" id="JAANYQ010000017">
    <property type="protein sequence ID" value="KAF4120336.1"/>
    <property type="molecule type" value="Genomic_DNA"/>
</dbReference>
<dbReference type="InterPro" id="IPR036291">
    <property type="entry name" value="NAD(P)-bd_dom_sf"/>
</dbReference>
<reference evidence="6" key="1">
    <citation type="submission" date="2020-03" db="EMBL/GenBank/DDBJ databases">
        <title>Site-based positive gene gene selection in Geosmithia morbida across the United States reveals a broad range of putative effectors and factors for local host and environmental adapation.</title>
        <authorList>
            <person name="Onufrak A."/>
            <person name="Murdoch R.W."/>
            <person name="Gazis R."/>
            <person name="Huff M."/>
            <person name="Staton M."/>
            <person name="Klingeman W."/>
            <person name="Hadziabdic D."/>
        </authorList>
    </citation>
    <scope>NUCLEOTIDE SEQUENCE</scope>
    <source>
        <strain evidence="6">1262</strain>
    </source>
</reference>
<dbReference type="PROSITE" id="PS00606">
    <property type="entry name" value="KS3_1"/>
    <property type="match status" value="1"/>
</dbReference>
<dbReference type="InterPro" id="IPR016039">
    <property type="entry name" value="Thiolase-like"/>
</dbReference>
<dbReference type="GO" id="GO:0004315">
    <property type="term" value="F:3-oxoacyl-[acyl-carrier-protein] synthase activity"/>
    <property type="evidence" value="ECO:0007669"/>
    <property type="project" value="InterPro"/>
</dbReference>